<feature type="transmembrane region" description="Helical" evidence="10">
    <location>
        <begin position="12"/>
        <end position="32"/>
    </location>
</feature>
<dbReference type="PANTHER" id="PTHR43298:SF2">
    <property type="entry name" value="FMN_FAD EXPORTER YEEO-RELATED"/>
    <property type="match status" value="1"/>
</dbReference>
<dbReference type="NCBIfam" id="TIGR00797">
    <property type="entry name" value="matE"/>
    <property type="match status" value="1"/>
</dbReference>
<dbReference type="InterPro" id="IPR048279">
    <property type="entry name" value="MdtK-like"/>
</dbReference>
<evidence type="ECO:0000313" key="12">
    <source>
        <dbReference type="Proteomes" id="UP000810292"/>
    </source>
</evidence>
<dbReference type="GO" id="GO:0042910">
    <property type="term" value="F:xenobiotic transmembrane transporter activity"/>
    <property type="evidence" value="ECO:0007669"/>
    <property type="project" value="InterPro"/>
</dbReference>
<protein>
    <recommendedName>
        <fullName evidence="9">Multidrug-efflux transporter</fullName>
    </recommendedName>
</protein>
<sequence>MRDDYLLTEPPFKAILLFSLPMMLGNFFQQFYTMADSVIVGRFVGENALAAVGASYALTTVFISIAIGGGTGASVITGQAFGRGNGQEVKESISVSLISFLVISIILAIIGYTFSPLILRALNTPLNIEKDADIYLRIYFLGLPFLFMYNILSSIFNALGKSRIPLFLLIFSSLLNIILDIVAVTVLGMGVAGAAWATLISQAISAMLSFCILLRKMRKIEGRIERYFSFGILSEMSGIALPSILQQSVISFGMMLVQSVVNTFGSEVLAGYSAAIRVDSLSTVSIGAIGNALCSYTAQNVGAGNERRIIRGYHMSFILVLIFSAITCAILIGFKSGIIALFLGEDGTESAYLTGEHYISYLGWFYAILGAALITGGLLRGAGDMKLFTIASIGNLTLRVAGAFLLTPHFGVEVVWYIVPLGWSIYFIICYLSYRSGKWRKALASC</sequence>
<evidence type="ECO:0000256" key="5">
    <source>
        <dbReference type="ARBA" id="ARBA00022692"/>
    </source>
</evidence>
<proteinExistence type="predicted"/>
<evidence type="ECO:0000256" key="8">
    <source>
        <dbReference type="ARBA" id="ARBA00023136"/>
    </source>
</evidence>
<keyword evidence="3" id="KW-0050">Antiport</keyword>
<dbReference type="CDD" id="cd13138">
    <property type="entry name" value="MATE_yoeA_like"/>
    <property type="match status" value="1"/>
</dbReference>
<accession>A0A9D9ICR6</accession>
<dbReference type="InterPro" id="IPR002528">
    <property type="entry name" value="MATE_fam"/>
</dbReference>
<keyword evidence="2" id="KW-0813">Transport</keyword>
<evidence type="ECO:0000313" key="11">
    <source>
        <dbReference type="EMBL" id="MBO8469977.1"/>
    </source>
</evidence>
<feature type="transmembrane region" description="Helical" evidence="10">
    <location>
        <begin position="387"/>
        <end position="408"/>
    </location>
</feature>
<name>A0A9D9ICR6_9SPIO</name>
<evidence type="ECO:0000256" key="2">
    <source>
        <dbReference type="ARBA" id="ARBA00022448"/>
    </source>
</evidence>
<dbReference type="GO" id="GO:0005886">
    <property type="term" value="C:plasma membrane"/>
    <property type="evidence" value="ECO:0007669"/>
    <property type="project" value="UniProtKB-SubCell"/>
</dbReference>
<keyword evidence="6 10" id="KW-1133">Transmembrane helix</keyword>
<evidence type="ECO:0000256" key="9">
    <source>
        <dbReference type="ARBA" id="ARBA00031636"/>
    </source>
</evidence>
<evidence type="ECO:0000256" key="3">
    <source>
        <dbReference type="ARBA" id="ARBA00022449"/>
    </source>
</evidence>
<keyword evidence="4" id="KW-1003">Cell membrane</keyword>
<comment type="caution">
    <text evidence="11">The sequence shown here is derived from an EMBL/GenBank/DDBJ whole genome shotgun (WGS) entry which is preliminary data.</text>
</comment>
<evidence type="ECO:0000256" key="1">
    <source>
        <dbReference type="ARBA" id="ARBA00004651"/>
    </source>
</evidence>
<dbReference type="PIRSF" id="PIRSF006603">
    <property type="entry name" value="DinF"/>
    <property type="match status" value="1"/>
</dbReference>
<comment type="subcellular location">
    <subcellularLocation>
        <location evidence="1">Cell membrane</location>
        <topology evidence="1">Multi-pass membrane protein</topology>
    </subcellularLocation>
</comment>
<feature type="transmembrane region" description="Helical" evidence="10">
    <location>
        <begin position="193"/>
        <end position="214"/>
    </location>
</feature>
<feature type="transmembrane region" description="Helical" evidence="10">
    <location>
        <begin position="317"/>
        <end position="343"/>
    </location>
</feature>
<feature type="transmembrane region" description="Helical" evidence="10">
    <location>
        <begin position="52"/>
        <end position="81"/>
    </location>
</feature>
<reference evidence="11" key="1">
    <citation type="submission" date="2020-10" db="EMBL/GenBank/DDBJ databases">
        <authorList>
            <person name="Gilroy R."/>
        </authorList>
    </citation>
    <scope>NUCLEOTIDE SEQUENCE</scope>
    <source>
        <strain evidence="11">14700</strain>
    </source>
</reference>
<dbReference type="Pfam" id="PF01554">
    <property type="entry name" value="MatE"/>
    <property type="match status" value="2"/>
</dbReference>
<evidence type="ECO:0000256" key="6">
    <source>
        <dbReference type="ARBA" id="ARBA00022989"/>
    </source>
</evidence>
<feature type="transmembrane region" description="Helical" evidence="10">
    <location>
        <begin position="414"/>
        <end position="434"/>
    </location>
</feature>
<dbReference type="GO" id="GO:0006811">
    <property type="term" value="P:monoatomic ion transport"/>
    <property type="evidence" value="ECO:0007669"/>
    <property type="project" value="UniProtKB-KW"/>
</dbReference>
<feature type="transmembrane region" description="Helical" evidence="10">
    <location>
        <begin position="93"/>
        <end position="114"/>
    </location>
</feature>
<feature type="transmembrane region" description="Helical" evidence="10">
    <location>
        <begin position="134"/>
        <end position="152"/>
    </location>
</feature>
<dbReference type="PANTHER" id="PTHR43298">
    <property type="entry name" value="MULTIDRUG RESISTANCE PROTEIN NORM-RELATED"/>
    <property type="match status" value="1"/>
</dbReference>
<keyword evidence="8 10" id="KW-0472">Membrane</keyword>
<feature type="transmembrane region" description="Helical" evidence="10">
    <location>
        <begin position="363"/>
        <end position="380"/>
    </location>
</feature>
<evidence type="ECO:0000256" key="7">
    <source>
        <dbReference type="ARBA" id="ARBA00023065"/>
    </source>
</evidence>
<keyword evidence="5 10" id="KW-0812">Transmembrane</keyword>
<gene>
    <name evidence="11" type="ORF">IAA72_09370</name>
</gene>
<dbReference type="AlphaFoldDB" id="A0A9D9ICR6"/>
<dbReference type="EMBL" id="JADIMF010000153">
    <property type="protein sequence ID" value="MBO8469977.1"/>
    <property type="molecule type" value="Genomic_DNA"/>
</dbReference>
<evidence type="ECO:0000256" key="10">
    <source>
        <dbReference type="SAM" id="Phobius"/>
    </source>
</evidence>
<organism evidence="11 12">
    <name type="scientific">Candidatus Ornithospirochaeta stercoravium</name>
    <dbReference type="NCBI Taxonomy" id="2840897"/>
    <lineage>
        <taxon>Bacteria</taxon>
        <taxon>Pseudomonadati</taxon>
        <taxon>Spirochaetota</taxon>
        <taxon>Spirochaetia</taxon>
        <taxon>Spirochaetales</taxon>
        <taxon>Spirochaetaceae</taxon>
        <taxon>Spirochaetaceae incertae sedis</taxon>
        <taxon>Candidatus Ornithospirochaeta</taxon>
    </lineage>
</organism>
<reference evidence="11" key="2">
    <citation type="journal article" date="2021" name="PeerJ">
        <title>Extensive microbial diversity within the chicken gut microbiome revealed by metagenomics and culture.</title>
        <authorList>
            <person name="Gilroy R."/>
            <person name="Ravi A."/>
            <person name="Getino M."/>
            <person name="Pursley I."/>
            <person name="Horton D.L."/>
            <person name="Alikhan N.F."/>
            <person name="Baker D."/>
            <person name="Gharbi K."/>
            <person name="Hall N."/>
            <person name="Watson M."/>
            <person name="Adriaenssens E.M."/>
            <person name="Foster-Nyarko E."/>
            <person name="Jarju S."/>
            <person name="Secka A."/>
            <person name="Antonio M."/>
            <person name="Oren A."/>
            <person name="Chaudhuri R.R."/>
            <person name="La Ragione R."/>
            <person name="Hildebrand F."/>
            <person name="Pallen M.J."/>
        </authorList>
    </citation>
    <scope>NUCLEOTIDE SEQUENCE</scope>
    <source>
        <strain evidence="11">14700</strain>
    </source>
</reference>
<feature type="transmembrane region" description="Helical" evidence="10">
    <location>
        <begin position="164"/>
        <end position="187"/>
    </location>
</feature>
<dbReference type="Proteomes" id="UP000810292">
    <property type="component" value="Unassembled WGS sequence"/>
</dbReference>
<evidence type="ECO:0000256" key="4">
    <source>
        <dbReference type="ARBA" id="ARBA00022475"/>
    </source>
</evidence>
<dbReference type="GO" id="GO:0015297">
    <property type="term" value="F:antiporter activity"/>
    <property type="evidence" value="ECO:0007669"/>
    <property type="project" value="UniProtKB-KW"/>
</dbReference>
<dbReference type="InterPro" id="IPR050222">
    <property type="entry name" value="MATE_MdtK"/>
</dbReference>
<keyword evidence="7" id="KW-0406">Ion transport</keyword>